<organism evidence="1 2">
    <name type="scientific">Arthrobotrys conoides</name>
    <dbReference type="NCBI Taxonomy" id="74498"/>
    <lineage>
        <taxon>Eukaryota</taxon>
        <taxon>Fungi</taxon>
        <taxon>Dikarya</taxon>
        <taxon>Ascomycota</taxon>
        <taxon>Pezizomycotina</taxon>
        <taxon>Orbiliomycetes</taxon>
        <taxon>Orbiliales</taxon>
        <taxon>Orbiliaceae</taxon>
        <taxon>Arthrobotrys</taxon>
    </lineage>
</organism>
<evidence type="ECO:0000313" key="2">
    <source>
        <dbReference type="Proteomes" id="UP001307849"/>
    </source>
</evidence>
<comment type="caution">
    <text evidence="1">The sequence shown here is derived from an EMBL/GenBank/DDBJ whole genome shotgun (WGS) entry which is preliminary data.</text>
</comment>
<evidence type="ECO:0000313" key="1">
    <source>
        <dbReference type="EMBL" id="KAK6519729.1"/>
    </source>
</evidence>
<protein>
    <recommendedName>
        <fullName evidence="3">F-box domain-containing protein</fullName>
    </recommendedName>
</protein>
<dbReference type="EMBL" id="JAVHJM010000001">
    <property type="protein sequence ID" value="KAK6519729.1"/>
    <property type="molecule type" value="Genomic_DNA"/>
</dbReference>
<dbReference type="AlphaFoldDB" id="A0AAN8ND05"/>
<dbReference type="InterPro" id="IPR036047">
    <property type="entry name" value="F-box-like_dom_sf"/>
</dbReference>
<name>A0AAN8ND05_9PEZI</name>
<accession>A0AAN8ND05</accession>
<gene>
    <name evidence="1" type="ORF">TWF506_000029</name>
</gene>
<reference evidence="1 2" key="1">
    <citation type="submission" date="2019-10" db="EMBL/GenBank/DDBJ databases">
        <authorList>
            <person name="Palmer J.M."/>
        </authorList>
    </citation>
    <scope>NUCLEOTIDE SEQUENCE [LARGE SCALE GENOMIC DNA]</scope>
    <source>
        <strain evidence="1 2">TWF506</strain>
    </source>
</reference>
<evidence type="ECO:0008006" key="3">
    <source>
        <dbReference type="Google" id="ProtNLM"/>
    </source>
</evidence>
<sequence length="239" mass="27211">MNIPPASVPQKPSLASLPTELHELILSFLPFDTLFLASKALPLWQTLFTTRLQSSTQYTPPGLFNIAGTHQIFYGPDSDFMCLVQNGTIHKIYLQYSPTGYKLDITNDPILTSKFFYSIVTKESIYPCIPVTPEPTRRTRTLQKPNPYLVPKGKKKKGWYQISPTVYYLDEIEIGHSILKVAETLATGHNWELPRGLCMKMYWMEIGPGVRFKPRFNCRQGLEAFFRGEVKDVPLSMGT</sequence>
<proteinExistence type="predicted"/>
<dbReference type="Proteomes" id="UP001307849">
    <property type="component" value="Unassembled WGS sequence"/>
</dbReference>
<dbReference type="SUPFAM" id="SSF81383">
    <property type="entry name" value="F-box domain"/>
    <property type="match status" value="1"/>
</dbReference>
<keyword evidence="2" id="KW-1185">Reference proteome</keyword>